<evidence type="ECO:0000313" key="2">
    <source>
        <dbReference type="EMBL" id="SFQ43988.1"/>
    </source>
</evidence>
<name>A0A1I5YIK1_9PSEU</name>
<proteinExistence type="predicted"/>
<sequence>MEIPEPWPPRHLVLRTPRLELRPDDDAGLLELAEEAHRGIHPPEVMPFVVPWTDAPLEELGRTLLQYHWRIRAELGPDGWNLNFLVRLDGRVVGTQGLGAKDFRVTRCVHTGSWLGRQHQGQGIGTEMRAAVLMLAFDYLNATEARSGAFSDNVASLRVSEQLGYQRDGTNRIARKGLPATEHRLVLTPERFAAHRPGWRLRVEGLNGCLPLLTGSNTAS</sequence>
<dbReference type="InterPro" id="IPR000182">
    <property type="entry name" value="GNAT_dom"/>
</dbReference>
<dbReference type="GO" id="GO:1990189">
    <property type="term" value="F:protein N-terminal-serine acetyltransferase activity"/>
    <property type="evidence" value="ECO:0007669"/>
    <property type="project" value="TreeGrafter"/>
</dbReference>
<dbReference type="OrthoDB" id="3466127at2"/>
<dbReference type="PANTHER" id="PTHR43441">
    <property type="entry name" value="RIBOSOMAL-PROTEIN-SERINE ACETYLTRANSFERASE"/>
    <property type="match status" value="1"/>
</dbReference>
<dbReference type="GO" id="GO:0008999">
    <property type="term" value="F:protein-N-terminal-alanine acetyltransferase activity"/>
    <property type="evidence" value="ECO:0007669"/>
    <property type="project" value="TreeGrafter"/>
</dbReference>
<protein>
    <submittedName>
        <fullName evidence="2">Protein N-acetyltransferase, RimJ/RimL family</fullName>
    </submittedName>
</protein>
<feature type="domain" description="N-acetyltransferase" evidence="1">
    <location>
        <begin position="43"/>
        <end position="188"/>
    </location>
</feature>
<dbReference type="PROSITE" id="PS51186">
    <property type="entry name" value="GNAT"/>
    <property type="match status" value="1"/>
</dbReference>
<dbReference type="RefSeq" id="WP_092532666.1">
    <property type="nucleotide sequence ID" value="NZ_FOWW01000007.1"/>
</dbReference>
<evidence type="ECO:0000259" key="1">
    <source>
        <dbReference type="PROSITE" id="PS51186"/>
    </source>
</evidence>
<dbReference type="EMBL" id="FOWW01000007">
    <property type="protein sequence ID" value="SFQ43988.1"/>
    <property type="molecule type" value="Genomic_DNA"/>
</dbReference>
<dbReference type="InterPro" id="IPR016181">
    <property type="entry name" value="Acyl_CoA_acyltransferase"/>
</dbReference>
<dbReference type="Proteomes" id="UP000198727">
    <property type="component" value="Unassembled WGS sequence"/>
</dbReference>
<dbReference type="AlphaFoldDB" id="A0A1I5YIK1"/>
<keyword evidence="3" id="KW-1185">Reference proteome</keyword>
<reference evidence="3" key="1">
    <citation type="submission" date="2016-10" db="EMBL/GenBank/DDBJ databases">
        <authorList>
            <person name="Varghese N."/>
            <person name="Submissions S."/>
        </authorList>
    </citation>
    <scope>NUCLEOTIDE SEQUENCE [LARGE SCALE GENOMIC DNA]</scope>
    <source>
        <strain evidence="3">CGMCC 4.5579</strain>
    </source>
</reference>
<gene>
    <name evidence="2" type="ORF">SAMN05421810_107185</name>
</gene>
<dbReference type="Gene3D" id="3.40.630.30">
    <property type="match status" value="1"/>
</dbReference>
<dbReference type="SUPFAM" id="SSF55729">
    <property type="entry name" value="Acyl-CoA N-acyltransferases (Nat)"/>
    <property type="match status" value="1"/>
</dbReference>
<dbReference type="STRING" id="587909.SAMN05421810_107185"/>
<keyword evidence="2" id="KW-0808">Transferase</keyword>
<dbReference type="Pfam" id="PF13302">
    <property type="entry name" value="Acetyltransf_3"/>
    <property type="match status" value="1"/>
</dbReference>
<dbReference type="InterPro" id="IPR051908">
    <property type="entry name" value="Ribosomal_N-acetyltransferase"/>
</dbReference>
<organism evidence="2 3">
    <name type="scientific">Amycolatopsis arida</name>
    <dbReference type="NCBI Taxonomy" id="587909"/>
    <lineage>
        <taxon>Bacteria</taxon>
        <taxon>Bacillati</taxon>
        <taxon>Actinomycetota</taxon>
        <taxon>Actinomycetes</taxon>
        <taxon>Pseudonocardiales</taxon>
        <taxon>Pseudonocardiaceae</taxon>
        <taxon>Amycolatopsis</taxon>
    </lineage>
</organism>
<evidence type="ECO:0000313" key="3">
    <source>
        <dbReference type="Proteomes" id="UP000198727"/>
    </source>
</evidence>
<dbReference type="PANTHER" id="PTHR43441:SF11">
    <property type="entry name" value="RIBOSOMAL-PROTEIN-SERINE ACETYLTRANSFERASE"/>
    <property type="match status" value="1"/>
</dbReference>
<dbReference type="GO" id="GO:0005737">
    <property type="term" value="C:cytoplasm"/>
    <property type="evidence" value="ECO:0007669"/>
    <property type="project" value="TreeGrafter"/>
</dbReference>
<accession>A0A1I5YIK1</accession>